<dbReference type="InterPro" id="IPR007387">
    <property type="entry name" value="TRAP_DctQ"/>
</dbReference>
<dbReference type="PANTHER" id="PTHR35011">
    <property type="entry name" value="2,3-DIKETO-L-GULONATE TRAP TRANSPORTER SMALL PERMEASE PROTEIN YIAM"/>
    <property type="match status" value="1"/>
</dbReference>
<feature type="domain" description="Tripartite ATP-independent periplasmic transporters DctQ component" evidence="10">
    <location>
        <begin position="23"/>
        <end position="149"/>
    </location>
</feature>
<feature type="transmembrane region" description="Helical" evidence="9">
    <location>
        <begin position="129"/>
        <end position="154"/>
    </location>
</feature>
<evidence type="ECO:0000256" key="9">
    <source>
        <dbReference type="SAM" id="Phobius"/>
    </source>
</evidence>
<evidence type="ECO:0000256" key="6">
    <source>
        <dbReference type="ARBA" id="ARBA00022989"/>
    </source>
</evidence>
<reference evidence="11 12" key="1">
    <citation type="journal article" date="2019" name="Anaerobe">
        <title>Brachyspira catarrhinii sp. nov., an anaerobic intestinal spirochaete isolated from vervet monkeys may have been misidentified as Brachyspira aalborgi in previous studies.</title>
        <authorList>
            <person name="Phillips N.D."/>
            <person name="La T."/>
            <person name="Hampson D.J."/>
        </authorList>
    </citation>
    <scope>NUCLEOTIDE SEQUENCE [LARGE SCALE GENOMIC DNA]</scope>
    <source>
        <strain evidence="11 12">Z12</strain>
    </source>
</reference>
<evidence type="ECO:0000256" key="1">
    <source>
        <dbReference type="ARBA" id="ARBA00004429"/>
    </source>
</evidence>
<keyword evidence="2" id="KW-0813">Transport</keyword>
<evidence type="ECO:0000313" key="12">
    <source>
        <dbReference type="Proteomes" id="UP000310168"/>
    </source>
</evidence>
<protein>
    <submittedName>
        <fullName evidence="11">TRAP transporter small permease</fullName>
    </submittedName>
</protein>
<feature type="transmembrane region" description="Helical" evidence="9">
    <location>
        <begin position="86"/>
        <end position="109"/>
    </location>
</feature>
<evidence type="ECO:0000256" key="3">
    <source>
        <dbReference type="ARBA" id="ARBA00022475"/>
    </source>
</evidence>
<name>A0ABY2TUM9_9SPIR</name>
<keyword evidence="12" id="KW-1185">Reference proteome</keyword>
<dbReference type="EMBL" id="SJDU01000001">
    <property type="protein sequence ID" value="TKZ36454.1"/>
    <property type="molecule type" value="Genomic_DNA"/>
</dbReference>
<keyword evidence="3" id="KW-1003">Cell membrane</keyword>
<proteinExistence type="inferred from homology"/>
<feature type="transmembrane region" description="Helical" evidence="9">
    <location>
        <begin position="47"/>
        <end position="65"/>
    </location>
</feature>
<dbReference type="PANTHER" id="PTHR35011:SF2">
    <property type="entry name" value="2,3-DIKETO-L-GULONATE TRAP TRANSPORTER SMALL PERMEASE PROTEIN YIAM"/>
    <property type="match status" value="1"/>
</dbReference>
<evidence type="ECO:0000313" key="11">
    <source>
        <dbReference type="EMBL" id="TKZ36454.1"/>
    </source>
</evidence>
<comment type="subcellular location">
    <subcellularLocation>
        <location evidence="1">Cell inner membrane</location>
        <topology evidence="1">Multi-pass membrane protein</topology>
    </subcellularLocation>
</comment>
<keyword evidence="6 9" id="KW-1133">Transmembrane helix</keyword>
<accession>A0ABY2TUM9</accession>
<keyword evidence="5 9" id="KW-0812">Transmembrane</keyword>
<dbReference type="Pfam" id="PF04290">
    <property type="entry name" value="DctQ"/>
    <property type="match status" value="1"/>
</dbReference>
<dbReference type="InterPro" id="IPR055348">
    <property type="entry name" value="DctQ"/>
</dbReference>
<keyword evidence="4" id="KW-0997">Cell inner membrane</keyword>
<organism evidence="11 12">
    <name type="scientific">Brachyspira catarrhinii</name>
    <dbReference type="NCBI Taxonomy" id="2528966"/>
    <lineage>
        <taxon>Bacteria</taxon>
        <taxon>Pseudomonadati</taxon>
        <taxon>Spirochaetota</taxon>
        <taxon>Spirochaetia</taxon>
        <taxon>Brachyspirales</taxon>
        <taxon>Brachyspiraceae</taxon>
        <taxon>Brachyspira</taxon>
    </lineage>
</organism>
<gene>
    <name evidence="11" type="ORF">EZH24_00100</name>
</gene>
<evidence type="ECO:0000256" key="2">
    <source>
        <dbReference type="ARBA" id="ARBA00022448"/>
    </source>
</evidence>
<evidence type="ECO:0000256" key="8">
    <source>
        <dbReference type="ARBA" id="ARBA00038436"/>
    </source>
</evidence>
<sequence length="161" mass="18478">MKKIYNFLNRIEYFILIITFTIMILSTFAQVINRNFIGLSISWFEELARYSMVYMALLATEIGLRDGSQISITLLTDIAKGFLKKLLLIIVKVIIIVFSAVIFITSFQIQRVQIMANQTSAGLRIPMVIPYFALTLNFGIIVITQSLQLIMIIFSKNREIK</sequence>
<comment type="similarity">
    <text evidence="8">Belongs to the TRAP transporter small permease family.</text>
</comment>
<dbReference type="Proteomes" id="UP000310168">
    <property type="component" value="Unassembled WGS sequence"/>
</dbReference>
<evidence type="ECO:0000256" key="7">
    <source>
        <dbReference type="ARBA" id="ARBA00023136"/>
    </source>
</evidence>
<feature type="transmembrane region" description="Helical" evidence="9">
    <location>
        <begin position="12"/>
        <end position="32"/>
    </location>
</feature>
<dbReference type="RefSeq" id="WP_137997103.1">
    <property type="nucleotide sequence ID" value="NZ_SJDU01000001.1"/>
</dbReference>
<evidence type="ECO:0000256" key="4">
    <source>
        <dbReference type="ARBA" id="ARBA00022519"/>
    </source>
</evidence>
<comment type="caution">
    <text evidence="11">The sequence shown here is derived from an EMBL/GenBank/DDBJ whole genome shotgun (WGS) entry which is preliminary data.</text>
</comment>
<evidence type="ECO:0000259" key="10">
    <source>
        <dbReference type="Pfam" id="PF04290"/>
    </source>
</evidence>
<evidence type="ECO:0000256" key="5">
    <source>
        <dbReference type="ARBA" id="ARBA00022692"/>
    </source>
</evidence>
<keyword evidence="7 9" id="KW-0472">Membrane</keyword>